<dbReference type="GO" id="GO:0009073">
    <property type="term" value="P:aromatic amino acid family biosynthetic process"/>
    <property type="evidence" value="ECO:0007669"/>
    <property type="project" value="UniProtKB-KW"/>
</dbReference>
<evidence type="ECO:0000259" key="3">
    <source>
        <dbReference type="Pfam" id="PF08501"/>
    </source>
</evidence>
<dbReference type="PANTHER" id="PTHR21089">
    <property type="entry name" value="SHIKIMATE DEHYDROGENASE"/>
    <property type="match status" value="1"/>
</dbReference>
<organism evidence="4 5">
    <name type="scientific">Bifidobacterium pseudolongum PV8-2</name>
    <dbReference type="NCBI Taxonomy" id="1447715"/>
    <lineage>
        <taxon>Bacteria</taxon>
        <taxon>Bacillati</taxon>
        <taxon>Actinomycetota</taxon>
        <taxon>Actinomycetes</taxon>
        <taxon>Bifidobacteriales</taxon>
        <taxon>Bifidobacteriaceae</taxon>
        <taxon>Bifidobacterium</taxon>
    </lineage>
</organism>
<dbReference type="InterPro" id="IPR046346">
    <property type="entry name" value="Aminoacid_DH-like_N_sf"/>
</dbReference>
<dbReference type="InterPro" id="IPR013708">
    <property type="entry name" value="Shikimate_DH-bd_N"/>
</dbReference>
<protein>
    <submittedName>
        <fullName evidence="4">Shikimate dehydrogenase</fullName>
    </submittedName>
</protein>
<dbReference type="RefSeq" id="WP_039171827.1">
    <property type="nucleotide sequence ID" value="NZ_CP007457.1"/>
</dbReference>
<keyword evidence="2" id="KW-0028">Amino-acid biosynthesis</keyword>
<dbReference type="GO" id="GO:0004764">
    <property type="term" value="F:shikimate 3-dehydrogenase (NADP+) activity"/>
    <property type="evidence" value="ECO:0007669"/>
    <property type="project" value="InterPro"/>
</dbReference>
<dbReference type="GO" id="GO:0019632">
    <property type="term" value="P:shikimate metabolic process"/>
    <property type="evidence" value="ECO:0007669"/>
    <property type="project" value="TreeGrafter"/>
</dbReference>
<dbReference type="OrthoDB" id="9776868at2"/>
<dbReference type="NCBIfam" id="NF001311">
    <property type="entry name" value="PRK00258.1-3"/>
    <property type="match status" value="1"/>
</dbReference>
<dbReference type="KEGG" id="bpsp:AH67_04645"/>
<evidence type="ECO:0000313" key="4">
    <source>
        <dbReference type="EMBL" id="AIZ16300.1"/>
    </source>
</evidence>
<dbReference type="HOGENOM" id="CLU_044063_0_0_11"/>
<dbReference type="GO" id="GO:0050661">
    <property type="term" value="F:NADP binding"/>
    <property type="evidence" value="ECO:0007669"/>
    <property type="project" value="TreeGrafter"/>
</dbReference>
<feature type="domain" description="Shikimate dehydrogenase substrate binding N-terminal" evidence="3">
    <location>
        <begin position="14"/>
        <end position="96"/>
    </location>
</feature>
<gene>
    <name evidence="4" type="ORF">AH67_04645</name>
</gene>
<dbReference type="CDD" id="cd01065">
    <property type="entry name" value="NAD_bind_Shikimate_DH"/>
    <property type="match status" value="1"/>
</dbReference>
<dbReference type="PANTHER" id="PTHR21089:SF1">
    <property type="entry name" value="BIFUNCTIONAL 3-DEHYDROQUINATE DEHYDRATASE_SHIKIMATE DEHYDROGENASE, CHLOROPLASTIC"/>
    <property type="match status" value="1"/>
</dbReference>
<dbReference type="Gene3D" id="3.40.50.720">
    <property type="entry name" value="NAD(P)-binding Rossmann-like Domain"/>
    <property type="match status" value="1"/>
</dbReference>
<dbReference type="AlphaFoldDB" id="A0A0A7IAP9"/>
<comment type="pathway">
    <text evidence="1">Metabolic intermediate biosynthesis; chorismate biosynthesis; chorismate from D-erythrose 4-phosphate and phosphoenolpyruvate: step 4/7.</text>
</comment>
<dbReference type="GO" id="GO:0005829">
    <property type="term" value="C:cytosol"/>
    <property type="evidence" value="ECO:0007669"/>
    <property type="project" value="TreeGrafter"/>
</dbReference>
<dbReference type="GO" id="GO:0009423">
    <property type="term" value="P:chorismate biosynthetic process"/>
    <property type="evidence" value="ECO:0007669"/>
    <property type="project" value="TreeGrafter"/>
</dbReference>
<keyword evidence="5" id="KW-1185">Reference proteome</keyword>
<evidence type="ECO:0000256" key="2">
    <source>
        <dbReference type="ARBA" id="ARBA00023141"/>
    </source>
</evidence>
<sequence length="309" mass="33259">MPFEHHTPQRHCAVLGQPIAHSLSPVLHTAAYRAMGLDDWDYRSIEVGQDDLEAFLDSLDDTWAGLSLTMPLKRTIQPYGEPSNLWARELGVANTVVFDGTGPNRALKLFNTDVYGIARAFEEAGNRQTQTGAAKHAHRTAVILGNGNTATSALAACAMMGDVSDVVVAARHPDHNPGLAACGERHGMTVRLVPLADCILELEAADAVVNTIPAHGADVVAQALLDAGVDVHGMLLDVVYDPRPTALMRAWRERGGVAIGGEEMLLYQAVAQVLLMTGHAQSEDFDHCSTRTRDRTLETAMRAALEEAL</sequence>
<dbReference type="EMBL" id="CP007457">
    <property type="protein sequence ID" value="AIZ16300.1"/>
    <property type="molecule type" value="Genomic_DNA"/>
</dbReference>
<dbReference type="Pfam" id="PF08501">
    <property type="entry name" value="Shikimate_dh_N"/>
    <property type="match status" value="1"/>
</dbReference>
<dbReference type="Proteomes" id="UP000030636">
    <property type="component" value="Chromosome"/>
</dbReference>
<proteinExistence type="predicted"/>
<dbReference type="InterPro" id="IPR036291">
    <property type="entry name" value="NAD(P)-bd_dom_sf"/>
</dbReference>
<reference evidence="4 5" key="1">
    <citation type="journal article" date="2015" name="Genome Announc.">
        <title>Bifidobacterium pseudolongum Strain PV8-2, Isolated from a Stool Sample of an Anemic Kenyan Infant.</title>
        <authorList>
            <person name="Vazquez-Gutierrez P."/>
            <person name="Lacroix C."/>
            <person name="Chassard C."/>
            <person name="Klumpp J."/>
            <person name="Stevens M.J."/>
            <person name="Jans C."/>
        </authorList>
    </citation>
    <scope>NUCLEOTIDE SEQUENCE [LARGE SCALE GENOMIC DNA]</scope>
    <source>
        <strain evidence="4 5">PV8-2</strain>
    </source>
</reference>
<dbReference type="SUPFAM" id="SSF53223">
    <property type="entry name" value="Aminoacid dehydrogenase-like, N-terminal domain"/>
    <property type="match status" value="1"/>
</dbReference>
<evidence type="ECO:0000313" key="5">
    <source>
        <dbReference type="Proteomes" id="UP000030636"/>
    </source>
</evidence>
<dbReference type="InterPro" id="IPR022893">
    <property type="entry name" value="Shikimate_DH_fam"/>
</dbReference>
<name>A0A0A7IAP9_9BIFI</name>
<dbReference type="STRING" id="1447715.AH67_04645"/>
<keyword evidence="2" id="KW-0057">Aromatic amino acid biosynthesis</keyword>
<dbReference type="Gene3D" id="3.40.50.10860">
    <property type="entry name" value="Leucine Dehydrogenase, chain A, domain 1"/>
    <property type="match status" value="1"/>
</dbReference>
<evidence type="ECO:0000256" key="1">
    <source>
        <dbReference type="ARBA" id="ARBA00004871"/>
    </source>
</evidence>
<dbReference type="SUPFAM" id="SSF51735">
    <property type="entry name" value="NAD(P)-binding Rossmann-fold domains"/>
    <property type="match status" value="1"/>
</dbReference>
<accession>A0A0A7IAP9</accession>